<dbReference type="InterPro" id="IPR026983">
    <property type="entry name" value="DHC"/>
</dbReference>
<dbReference type="Proteomes" id="UP000784294">
    <property type="component" value="Unassembled WGS sequence"/>
</dbReference>
<name>A0A448WSK5_9PLAT</name>
<accession>A0A448WSK5</accession>
<dbReference type="PANTHER" id="PTHR46532:SF4">
    <property type="entry name" value="AAA+ ATPASE DOMAIN-CONTAINING PROTEIN"/>
    <property type="match status" value="1"/>
</dbReference>
<dbReference type="AlphaFoldDB" id="A0A448WSK5"/>
<proteinExistence type="inferred from homology"/>
<reference evidence="3" key="1">
    <citation type="submission" date="2018-11" db="EMBL/GenBank/DDBJ databases">
        <authorList>
            <consortium name="Pathogen Informatics"/>
        </authorList>
    </citation>
    <scope>NUCLEOTIDE SEQUENCE</scope>
</reference>
<dbReference type="GO" id="GO:0005858">
    <property type="term" value="C:axonemal dynein complex"/>
    <property type="evidence" value="ECO:0007669"/>
    <property type="project" value="TreeGrafter"/>
</dbReference>
<gene>
    <name evidence="3" type="ORF">PXEA_LOCUS12621</name>
</gene>
<dbReference type="OrthoDB" id="2996468at2759"/>
<organism evidence="3 4">
    <name type="scientific">Protopolystoma xenopodis</name>
    <dbReference type="NCBI Taxonomy" id="117903"/>
    <lineage>
        <taxon>Eukaryota</taxon>
        <taxon>Metazoa</taxon>
        <taxon>Spiralia</taxon>
        <taxon>Lophotrochozoa</taxon>
        <taxon>Platyhelminthes</taxon>
        <taxon>Monogenea</taxon>
        <taxon>Polyopisthocotylea</taxon>
        <taxon>Polystomatidea</taxon>
        <taxon>Polystomatidae</taxon>
        <taxon>Protopolystoma</taxon>
    </lineage>
</organism>
<dbReference type="GO" id="GO:0051959">
    <property type="term" value="F:dynein light intermediate chain binding"/>
    <property type="evidence" value="ECO:0007669"/>
    <property type="project" value="InterPro"/>
</dbReference>
<evidence type="ECO:0000259" key="2">
    <source>
        <dbReference type="Pfam" id="PF08385"/>
    </source>
</evidence>
<sequence length="175" mass="20512">MFRYFSRFNALFVRPHIRGAIREYQTQLIQRVKDDIEALHAKFKVGYLQSSAYHMTKVRDLPPVAGSIIWARQIERQLNTYLRRKGWEHHREGQLLKAEGDSFKAKLNAAELFEDWSRKVQQKQIFVFGRIFGIEPTRAKVATKDGETQTMTLLKLKVNFQLELITLAKESWGSN</sequence>
<dbReference type="InterPro" id="IPR013594">
    <property type="entry name" value="Dynein_heavy_tail"/>
</dbReference>
<feature type="domain" description="Dynein heavy chain tail" evidence="2">
    <location>
        <begin position="2"/>
        <end position="170"/>
    </location>
</feature>
<evidence type="ECO:0000313" key="3">
    <source>
        <dbReference type="EMBL" id="VEL19181.1"/>
    </source>
</evidence>
<comment type="similarity">
    <text evidence="1">Belongs to the dynein heavy chain family.</text>
</comment>
<protein>
    <recommendedName>
        <fullName evidence="2">Dynein heavy chain tail domain-containing protein</fullName>
    </recommendedName>
</protein>
<keyword evidence="4" id="KW-1185">Reference proteome</keyword>
<dbReference type="GO" id="GO:0007018">
    <property type="term" value="P:microtubule-based movement"/>
    <property type="evidence" value="ECO:0007669"/>
    <property type="project" value="InterPro"/>
</dbReference>
<evidence type="ECO:0000256" key="1">
    <source>
        <dbReference type="ARBA" id="ARBA00008887"/>
    </source>
</evidence>
<dbReference type="Pfam" id="PF08385">
    <property type="entry name" value="DHC_N1"/>
    <property type="match status" value="1"/>
</dbReference>
<comment type="caution">
    <text evidence="3">The sequence shown here is derived from an EMBL/GenBank/DDBJ whole genome shotgun (WGS) entry which is preliminary data.</text>
</comment>
<dbReference type="GO" id="GO:0045505">
    <property type="term" value="F:dynein intermediate chain binding"/>
    <property type="evidence" value="ECO:0007669"/>
    <property type="project" value="InterPro"/>
</dbReference>
<evidence type="ECO:0000313" key="4">
    <source>
        <dbReference type="Proteomes" id="UP000784294"/>
    </source>
</evidence>
<dbReference type="EMBL" id="CAAALY010040518">
    <property type="protein sequence ID" value="VEL19181.1"/>
    <property type="molecule type" value="Genomic_DNA"/>
</dbReference>
<dbReference type="PANTHER" id="PTHR46532">
    <property type="entry name" value="MALE FERTILITY FACTOR KL5"/>
    <property type="match status" value="1"/>
</dbReference>